<protein>
    <submittedName>
        <fullName evidence="2">Uncharacterized protein</fullName>
    </submittedName>
</protein>
<dbReference type="AlphaFoldDB" id="A0A4Y2IBI6"/>
<feature type="region of interest" description="Disordered" evidence="1">
    <location>
        <begin position="1"/>
        <end position="20"/>
    </location>
</feature>
<evidence type="ECO:0000313" key="3">
    <source>
        <dbReference type="Proteomes" id="UP000499080"/>
    </source>
</evidence>
<name>A0A4Y2IBI6_ARAVE</name>
<evidence type="ECO:0000313" key="2">
    <source>
        <dbReference type="EMBL" id="GBM75077.1"/>
    </source>
</evidence>
<sequence length="95" mass="10763">MAKFGSCANKSQINQPTPTLRRTKLKLKPNAFHLPAKSSYIEAVHLPRPHSNEVLRSRRGRDHKIVISSKVPPWTTFTGLTKPSRSLRPHRASSR</sequence>
<keyword evidence="3" id="KW-1185">Reference proteome</keyword>
<dbReference type="Proteomes" id="UP000499080">
    <property type="component" value="Unassembled WGS sequence"/>
</dbReference>
<accession>A0A4Y2IBI6</accession>
<feature type="compositionally biased region" description="Polar residues" evidence="1">
    <location>
        <begin position="8"/>
        <end position="20"/>
    </location>
</feature>
<proteinExistence type="predicted"/>
<comment type="caution">
    <text evidence="2">The sequence shown here is derived from an EMBL/GenBank/DDBJ whole genome shotgun (WGS) entry which is preliminary data.</text>
</comment>
<dbReference type="EMBL" id="BGPR01002535">
    <property type="protein sequence ID" value="GBM75077.1"/>
    <property type="molecule type" value="Genomic_DNA"/>
</dbReference>
<gene>
    <name evidence="2" type="ORF">AVEN_197439_1</name>
</gene>
<reference evidence="2 3" key="1">
    <citation type="journal article" date="2019" name="Sci. Rep.">
        <title>Orb-weaving spider Araneus ventricosus genome elucidates the spidroin gene catalogue.</title>
        <authorList>
            <person name="Kono N."/>
            <person name="Nakamura H."/>
            <person name="Ohtoshi R."/>
            <person name="Moran D.A.P."/>
            <person name="Shinohara A."/>
            <person name="Yoshida Y."/>
            <person name="Fujiwara M."/>
            <person name="Mori M."/>
            <person name="Tomita M."/>
            <person name="Arakawa K."/>
        </authorList>
    </citation>
    <scope>NUCLEOTIDE SEQUENCE [LARGE SCALE GENOMIC DNA]</scope>
</reference>
<evidence type="ECO:0000256" key="1">
    <source>
        <dbReference type="SAM" id="MobiDB-lite"/>
    </source>
</evidence>
<organism evidence="2 3">
    <name type="scientific">Araneus ventricosus</name>
    <name type="common">Orbweaver spider</name>
    <name type="synonym">Epeira ventricosa</name>
    <dbReference type="NCBI Taxonomy" id="182803"/>
    <lineage>
        <taxon>Eukaryota</taxon>
        <taxon>Metazoa</taxon>
        <taxon>Ecdysozoa</taxon>
        <taxon>Arthropoda</taxon>
        <taxon>Chelicerata</taxon>
        <taxon>Arachnida</taxon>
        <taxon>Araneae</taxon>
        <taxon>Araneomorphae</taxon>
        <taxon>Entelegynae</taxon>
        <taxon>Araneoidea</taxon>
        <taxon>Araneidae</taxon>
        <taxon>Araneus</taxon>
    </lineage>
</organism>